<gene>
    <name evidence="1" type="ORF">GCM10008938_43610</name>
</gene>
<reference evidence="2" key="1">
    <citation type="journal article" date="2019" name="Int. J. Syst. Evol. Microbiol.">
        <title>The Global Catalogue of Microorganisms (GCM) 10K type strain sequencing project: providing services to taxonomists for standard genome sequencing and annotation.</title>
        <authorList>
            <consortium name="The Broad Institute Genomics Platform"/>
            <consortium name="The Broad Institute Genome Sequencing Center for Infectious Disease"/>
            <person name="Wu L."/>
            <person name="Ma J."/>
        </authorList>
    </citation>
    <scope>NUCLEOTIDE SEQUENCE [LARGE SCALE GENOMIC DNA]</scope>
    <source>
        <strain evidence="2">JCM 14370</strain>
    </source>
</reference>
<organism evidence="1 2">
    <name type="scientific">Deinococcus roseus</name>
    <dbReference type="NCBI Taxonomy" id="392414"/>
    <lineage>
        <taxon>Bacteria</taxon>
        <taxon>Thermotogati</taxon>
        <taxon>Deinococcota</taxon>
        <taxon>Deinococci</taxon>
        <taxon>Deinococcales</taxon>
        <taxon>Deinococcaceae</taxon>
        <taxon>Deinococcus</taxon>
    </lineage>
</organism>
<proteinExistence type="predicted"/>
<dbReference type="Proteomes" id="UP000632222">
    <property type="component" value="Unassembled WGS sequence"/>
</dbReference>
<dbReference type="EMBL" id="BMOD01000025">
    <property type="protein sequence ID" value="GGJ52913.1"/>
    <property type="molecule type" value="Genomic_DNA"/>
</dbReference>
<keyword evidence="2" id="KW-1185">Reference proteome</keyword>
<evidence type="ECO:0000313" key="1">
    <source>
        <dbReference type="EMBL" id="GGJ52913.1"/>
    </source>
</evidence>
<evidence type="ECO:0000313" key="2">
    <source>
        <dbReference type="Proteomes" id="UP000632222"/>
    </source>
</evidence>
<sequence>MNPQMHHLELHTSKQDSQLWEPVALGNWIETLTGQQVNVEAVLHQKRHFKVILYVTDEEFTVFRDLLEQHFQVP</sequence>
<protein>
    <submittedName>
        <fullName evidence="1">Uncharacterized protein</fullName>
    </submittedName>
</protein>
<dbReference type="RefSeq" id="WP_189006959.1">
    <property type="nucleotide sequence ID" value="NZ_BMOD01000025.1"/>
</dbReference>
<comment type="caution">
    <text evidence="1">The sequence shown here is derived from an EMBL/GenBank/DDBJ whole genome shotgun (WGS) entry which is preliminary data.</text>
</comment>
<name>A0ABQ2DCB2_9DEIO</name>
<accession>A0ABQ2DCB2</accession>